<evidence type="ECO:0000313" key="7">
    <source>
        <dbReference type="Proteomes" id="UP000069443"/>
    </source>
</evidence>
<evidence type="ECO:0000256" key="2">
    <source>
        <dbReference type="ARBA" id="ARBA00023125"/>
    </source>
</evidence>
<feature type="DNA-binding region" description="H-T-H motif" evidence="4">
    <location>
        <begin position="43"/>
        <end position="62"/>
    </location>
</feature>
<keyword evidence="2 4" id="KW-0238">DNA-binding</keyword>
<dbReference type="InterPro" id="IPR036271">
    <property type="entry name" value="Tet_transcr_reg_TetR-rel_C_sf"/>
</dbReference>
<dbReference type="SUPFAM" id="SSF46689">
    <property type="entry name" value="Homeodomain-like"/>
    <property type="match status" value="1"/>
</dbReference>
<dbReference type="InterPro" id="IPR009057">
    <property type="entry name" value="Homeodomain-like_sf"/>
</dbReference>
<dbReference type="Gene3D" id="1.10.357.10">
    <property type="entry name" value="Tetracycline Repressor, domain 2"/>
    <property type="match status" value="1"/>
</dbReference>
<dbReference type="InterPro" id="IPR050109">
    <property type="entry name" value="HTH-type_TetR-like_transc_reg"/>
</dbReference>
<evidence type="ECO:0000256" key="1">
    <source>
        <dbReference type="ARBA" id="ARBA00023015"/>
    </source>
</evidence>
<dbReference type="Pfam" id="PF00440">
    <property type="entry name" value="TetR_N"/>
    <property type="match status" value="1"/>
</dbReference>
<dbReference type="Pfam" id="PF17938">
    <property type="entry name" value="TetR_C_29"/>
    <property type="match status" value="1"/>
</dbReference>
<dbReference type="Proteomes" id="UP000069443">
    <property type="component" value="Unassembled WGS sequence"/>
</dbReference>
<dbReference type="InterPro" id="IPR041474">
    <property type="entry name" value="NicS_C"/>
</dbReference>
<dbReference type="PANTHER" id="PTHR30055">
    <property type="entry name" value="HTH-TYPE TRANSCRIPTIONAL REGULATOR RUTR"/>
    <property type="match status" value="1"/>
</dbReference>
<evidence type="ECO:0000256" key="4">
    <source>
        <dbReference type="PROSITE-ProRule" id="PRU00335"/>
    </source>
</evidence>
<keyword evidence="1" id="KW-0805">Transcription regulation</keyword>
<comment type="caution">
    <text evidence="6">The sequence shown here is derived from an EMBL/GenBank/DDBJ whole genome shotgun (WGS) entry which is preliminary data.</text>
</comment>
<dbReference type="GO" id="GO:0000976">
    <property type="term" value="F:transcription cis-regulatory region binding"/>
    <property type="evidence" value="ECO:0007669"/>
    <property type="project" value="TreeGrafter"/>
</dbReference>
<reference evidence="7" key="2">
    <citation type="submission" date="2016-02" db="EMBL/GenBank/DDBJ databases">
        <title>Draft genome sequence of five rapidly growing Mycobacterium species.</title>
        <authorList>
            <person name="Katahira K."/>
            <person name="Gotou Y."/>
            <person name="Iida K."/>
            <person name="Ogura Y."/>
            <person name="Hayashi T."/>
        </authorList>
    </citation>
    <scope>NUCLEOTIDE SEQUENCE [LARGE SCALE GENOMIC DNA]</scope>
    <source>
        <strain evidence="7">JCM15298</strain>
    </source>
</reference>
<evidence type="ECO:0000256" key="3">
    <source>
        <dbReference type="ARBA" id="ARBA00023163"/>
    </source>
</evidence>
<dbReference type="GO" id="GO:0003700">
    <property type="term" value="F:DNA-binding transcription factor activity"/>
    <property type="evidence" value="ECO:0007669"/>
    <property type="project" value="TreeGrafter"/>
</dbReference>
<evidence type="ECO:0000313" key="6">
    <source>
        <dbReference type="EMBL" id="GAS99867.1"/>
    </source>
</evidence>
<accession>A0A100WKC2</accession>
<dbReference type="STRING" id="228230.RMCC_6832"/>
<keyword evidence="7" id="KW-1185">Reference proteome</keyword>
<dbReference type="PROSITE" id="PS50977">
    <property type="entry name" value="HTH_TETR_2"/>
    <property type="match status" value="1"/>
</dbReference>
<dbReference type="EMBL" id="BCSY01000137">
    <property type="protein sequence ID" value="GAS99867.1"/>
    <property type="molecule type" value="Genomic_DNA"/>
</dbReference>
<dbReference type="PANTHER" id="PTHR30055:SF234">
    <property type="entry name" value="HTH-TYPE TRANSCRIPTIONAL REGULATOR BETI"/>
    <property type="match status" value="1"/>
</dbReference>
<organism evidence="6 7">
    <name type="scientific">Mycolicibacterium canariasense</name>
    <name type="common">Mycobacterium canariasense</name>
    <dbReference type="NCBI Taxonomy" id="228230"/>
    <lineage>
        <taxon>Bacteria</taxon>
        <taxon>Bacillati</taxon>
        <taxon>Actinomycetota</taxon>
        <taxon>Actinomycetes</taxon>
        <taxon>Mycobacteriales</taxon>
        <taxon>Mycobacteriaceae</taxon>
        <taxon>Mycolicibacterium</taxon>
    </lineage>
</organism>
<gene>
    <name evidence="6" type="ORF">RMCC_6832</name>
</gene>
<dbReference type="InterPro" id="IPR001647">
    <property type="entry name" value="HTH_TetR"/>
</dbReference>
<name>A0A100WKC2_MYCCR</name>
<reference evidence="7" key="1">
    <citation type="journal article" date="2016" name="Genome Announc.">
        <title>Draft Genome Sequences of Five Rapidly Growing Mycobacterium Species, M. thermoresistibile, M. fortuitum subsp. acetamidolyticum, M. canariasense, M. brisbanense, and M. novocastrense.</title>
        <authorList>
            <person name="Katahira K."/>
            <person name="Ogura Y."/>
            <person name="Gotoh Y."/>
            <person name="Hayashi T."/>
        </authorList>
    </citation>
    <scope>NUCLEOTIDE SEQUENCE [LARGE SCALE GENOMIC DNA]</scope>
    <source>
        <strain evidence="7">JCM15298</strain>
    </source>
</reference>
<evidence type="ECO:0000259" key="5">
    <source>
        <dbReference type="PROSITE" id="PS50977"/>
    </source>
</evidence>
<keyword evidence="3" id="KW-0804">Transcription</keyword>
<dbReference type="SUPFAM" id="SSF48498">
    <property type="entry name" value="Tetracyclin repressor-like, C-terminal domain"/>
    <property type="match status" value="1"/>
</dbReference>
<proteinExistence type="predicted"/>
<sequence length="224" mass="24350">MLGDMTTAKRQGRPPAAEAPAALPDILSKALKMFAENGFDGTSVAALNRELGVSHNLIHQRFGSKEGLWYAAVDFAFGEVHEQINVDTELAERDLMEAARQAIVRFLVSHAHHPELLRLVTVEGATPSARLTYLHEVHVQPLYARLTEPLKVLVDCDVLNAADVRSLHFLVAHGGTAPFSLVPFALMLDPDDPTEPAAIEHHAEFVADMLIAGLRARVAARGTS</sequence>
<dbReference type="PRINTS" id="PR00455">
    <property type="entry name" value="HTHTETR"/>
</dbReference>
<protein>
    <submittedName>
        <fullName evidence="6">Putative transcriptional regulator</fullName>
    </submittedName>
</protein>
<dbReference type="AlphaFoldDB" id="A0A100WKC2"/>
<feature type="domain" description="HTH tetR-type" evidence="5">
    <location>
        <begin position="20"/>
        <end position="80"/>
    </location>
</feature>